<evidence type="ECO:0000313" key="3">
    <source>
        <dbReference type="Proteomes" id="UP001458880"/>
    </source>
</evidence>
<feature type="compositionally biased region" description="Polar residues" evidence="1">
    <location>
        <begin position="227"/>
        <end position="249"/>
    </location>
</feature>
<reference evidence="2 3" key="1">
    <citation type="journal article" date="2024" name="BMC Genomics">
        <title>De novo assembly and annotation of Popillia japonica's genome with initial clues to its potential as an invasive pest.</title>
        <authorList>
            <person name="Cucini C."/>
            <person name="Boschi S."/>
            <person name="Funari R."/>
            <person name="Cardaioli E."/>
            <person name="Iannotti N."/>
            <person name="Marturano G."/>
            <person name="Paoli F."/>
            <person name="Bruttini M."/>
            <person name="Carapelli A."/>
            <person name="Frati F."/>
            <person name="Nardi F."/>
        </authorList>
    </citation>
    <scope>NUCLEOTIDE SEQUENCE [LARGE SCALE GENOMIC DNA]</scope>
    <source>
        <strain evidence="2">DMR45628</strain>
    </source>
</reference>
<protein>
    <submittedName>
        <fullName evidence="2">Uncharacterized protein</fullName>
    </submittedName>
</protein>
<dbReference type="AlphaFoldDB" id="A0AAW1L9J9"/>
<accession>A0AAW1L9J9</accession>
<feature type="compositionally biased region" description="Polar residues" evidence="1">
    <location>
        <begin position="193"/>
        <end position="204"/>
    </location>
</feature>
<dbReference type="Proteomes" id="UP001458880">
    <property type="component" value="Unassembled WGS sequence"/>
</dbReference>
<feature type="compositionally biased region" description="Basic residues" evidence="1">
    <location>
        <begin position="252"/>
        <end position="261"/>
    </location>
</feature>
<keyword evidence="3" id="KW-1185">Reference proteome</keyword>
<gene>
    <name evidence="2" type="ORF">QE152_g13600</name>
</gene>
<evidence type="ECO:0000313" key="2">
    <source>
        <dbReference type="EMBL" id="KAK9731505.1"/>
    </source>
</evidence>
<evidence type="ECO:0000256" key="1">
    <source>
        <dbReference type="SAM" id="MobiDB-lite"/>
    </source>
</evidence>
<proteinExistence type="predicted"/>
<comment type="caution">
    <text evidence="2">The sequence shown here is derived from an EMBL/GenBank/DDBJ whole genome shotgun (WGS) entry which is preliminary data.</text>
</comment>
<dbReference type="EMBL" id="JASPKY010000131">
    <property type="protein sequence ID" value="KAK9731505.1"/>
    <property type="molecule type" value="Genomic_DNA"/>
</dbReference>
<feature type="region of interest" description="Disordered" evidence="1">
    <location>
        <begin position="60"/>
        <end position="79"/>
    </location>
</feature>
<name>A0AAW1L9J9_POPJA</name>
<feature type="region of interest" description="Disordered" evidence="1">
    <location>
        <begin position="227"/>
        <end position="266"/>
    </location>
</feature>
<sequence>MLNTLNQCCQMLWLQQRELASLRSMITTMQEKLQTTSYDHPTNSSLPLYVGANSCLYPVTMAPPPPPPSDSRESSQIRSGLANPKMNQVSSATSLPNLNHPHAAHATNTIESAYVNQNNLHNARILESSLNNTVHQNTAGGHANNTLLSGVNQSLPSQIWNGQALNNQVAPGNRANNYWDNFRSYSRQNLLSTKSNEGIQNQSATGGGYSVERTTNNITDRCQSYTFPSFSTQKRNPNQQESSNSSADNTPKRKTALKTSRHSVNTENIVNVSADVVNVNDVHRKSHDNNDLMEEISVPIGFEPFADAFADHLDTAVVVNNNSNRTADNTHNCKNCSAPSLRNLVTQSKRMA</sequence>
<organism evidence="2 3">
    <name type="scientific">Popillia japonica</name>
    <name type="common">Japanese beetle</name>
    <dbReference type="NCBI Taxonomy" id="7064"/>
    <lineage>
        <taxon>Eukaryota</taxon>
        <taxon>Metazoa</taxon>
        <taxon>Ecdysozoa</taxon>
        <taxon>Arthropoda</taxon>
        <taxon>Hexapoda</taxon>
        <taxon>Insecta</taxon>
        <taxon>Pterygota</taxon>
        <taxon>Neoptera</taxon>
        <taxon>Endopterygota</taxon>
        <taxon>Coleoptera</taxon>
        <taxon>Polyphaga</taxon>
        <taxon>Scarabaeiformia</taxon>
        <taxon>Scarabaeidae</taxon>
        <taxon>Rutelinae</taxon>
        <taxon>Popillia</taxon>
    </lineage>
</organism>
<feature type="region of interest" description="Disordered" evidence="1">
    <location>
        <begin position="193"/>
        <end position="213"/>
    </location>
</feature>